<accession>A0ABT2LVM9</accession>
<dbReference type="InterPro" id="IPR005653">
    <property type="entry name" value="OstA-like_N"/>
</dbReference>
<dbReference type="EMBL" id="JAOCZP010000015">
    <property type="protein sequence ID" value="MCT7378575.1"/>
    <property type="molecule type" value="Genomic_DNA"/>
</dbReference>
<dbReference type="InterPro" id="IPR052037">
    <property type="entry name" value="LPS_export_LptA"/>
</dbReference>
<dbReference type="Gene3D" id="2.60.450.10">
    <property type="entry name" value="Lipopolysaccharide (LPS) transport protein A like domain"/>
    <property type="match status" value="1"/>
</dbReference>
<comment type="caution">
    <text evidence="4">The sequence shown here is derived from an EMBL/GenBank/DDBJ whole genome shotgun (WGS) entry which is preliminary data.</text>
</comment>
<dbReference type="PANTHER" id="PTHR36504:SF1">
    <property type="entry name" value="LIPOPOLYSACCHARIDE EXPORT SYSTEM PROTEIN LPTA"/>
    <property type="match status" value="1"/>
</dbReference>
<protein>
    <submittedName>
        <fullName evidence="4">LPS ABC transporter substrate-binding protein LptA</fullName>
    </submittedName>
</protein>
<evidence type="ECO:0000313" key="4">
    <source>
        <dbReference type="EMBL" id="MCT7378575.1"/>
    </source>
</evidence>
<organism evidence="4 5">
    <name type="scientific">Chelativorans salis</name>
    <dbReference type="NCBI Taxonomy" id="2978478"/>
    <lineage>
        <taxon>Bacteria</taxon>
        <taxon>Pseudomonadati</taxon>
        <taxon>Pseudomonadota</taxon>
        <taxon>Alphaproteobacteria</taxon>
        <taxon>Hyphomicrobiales</taxon>
        <taxon>Phyllobacteriaceae</taxon>
        <taxon>Chelativorans</taxon>
    </lineage>
</organism>
<reference evidence="4 5" key="1">
    <citation type="submission" date="2022-09" db="EMBL/GenBank/DDBJ databases">
        <title>Chelativorans salina sp. nov., a novel slightly halophilic bacterium isolated from a saline lake sediment enrichment.</title>
        <authorList>
            <person name="Gao L."/>
            <person name="Fang B.-Z."/>
            <person name="Li W.-J."/>
        </authorList>
    </citation>
    <scope>NUCLEOTIDE SEQUENCE [LARGE SCALE GENOMIC DNA]</scope>
    <source>
        <strain evidence="4 5">EGI FJ00035</strain>
    </source>
</reference>
<feature type="domain" description="Organic solvent tolerance-like N-terminal" evidence="3">
    <location>
        <begin position="43"/>
        <end position="156"/>
    </location>
</feature>
<feature type="signal peptide" evidence="2">
    <location>
        <begin position="1"/>
        <end position="23"/>
    </location>
</feature>
<gene>
    <name evidence="4" type="ORF">N5A92_26540</name>
</gene>
<sequence>MNRISNLLVAGSLALAAANTALAQDNRQGQLTGLKLSGDEPIQIESDRFEVDESESKGVFIGNVSVVQGPTLLKSARMTVYYDRQGGSATTGSAQIDRLEVEGGVYVKSENQVATGERGTFDMKTEVLVLSGKEVVLSEGENVIVGCKLTVQMATGQATLESCKEEGSTGRVRMLLTPDSQNRQ</sequence>
<feature type="chain" id="PRO_5046311651" evidence="2">
    <location>
        <begin position="24"/>
        <end position="184"/>
    </location>
</feature>
<evidence type="ECO:0000259" key="3">
    <source>
        <dbReference type="Pfam" id="PF03968"/>
    </source>
</evidence>
<evidence type="ECO:0000313" key="5">
    <source>
        <dbReference type="Proteomes" id="UP001320831"/>
    </source>
</evidence>
<dbReference type="RefSeq" id="WP_260907583.1">
    <property type="nucleotide sequence ID" value="NZ_JAOCZP010000015.1"/>
</dbReference>
<keyword evidence="5" id="KW-1185">Reference proteome</keyword>
<evidence type="ECO:0000256" key="1">
    <source>
        <dbReference type="ARBA" id="ARBA00022729"/>
    </source>
</evidence>
<name>A0ABT2LVM9_9HYPH</name>
<evidence type="ECO:0000256" key="2">
    <source>
        <dbReference type="SAM" id="SignalP"/>
    </source>
</evidence>
<proteinExistence type="predicted"/>
<dbReference type="PANTHER" id="PTHR36504">
    <property type="entry name" value="LIPOPOLYSACCHARIDE EXPORT SYSTEM PROTEIN LPTA"/>
    <property type="match status" value="1"/>
</dbReference>
<dbReference type="Pfam" id="PF03968">
    <property type="entry name" value="LptD_N"/>
    <property type="match status" value="1"/>
</dbReference>
<dbReference type="Proteomes" id="UP001320831">
    <property type="component" value="Unassembled WGS sequence"/>
</dbReference>
<keyword evidence="1 2" id="KW-0732">Signal</keyword>